<dbReference type="InterPro" id="IPR016187">
    <property type="entry name" value="CTDL_fold"/>
</dbReference>
<dbReference type="PROSITE" id="PS00615">
    <property type="entry name" value="C_TYPE_LECTIN_1"/>
    <property type="match status" value="1"/>
</dbReference>
<keyword evidence="2" id="KW-1133">Transmembrane helix</keyword>
<protein>
    <recommendedName>
        <fullName evidence="3">C-type lectin domain-containing protein</fullName>
    </recommendedName>
</protein>
<dbReference type="SUPFAM" id="SSF56436">
    <property type="entry name" value="C-type lectin-like"/>
    <property type="match status" value="2"/>
</dbReference>
<dbReference type="PANTHER" id="PTHR45784">
    <property type="entry name" value="C-TYPE LECTIN DOMAIN FAMILY 20 MEMBER A-RELATED"/>
    <property type="match status" value="1"/>
</dbReference>
<gene>
    <name evidence="4" type="ORF">ILYODFUR_009289</name>
</gene>
<evidence type="ECO:0000259" key="3">
    <source>
        <dbReference type="PROSITE" id="PS50041"/>
    </source>
</evidence>
<evidence type="ECO:0000256" key="1">
    <source>
        <dbReference type="ARBA" id="ARBA00023157"/>
    </source>
</evidence>
<keyword evidence="2" id="KW-0472">Membrane</keyword>
<sequence length="439" mass="50439">MNSSELVIYILIGALIFTIILSAGMAFSLCRMKKTIQSHCTGNSATGAADRCKDDSEGNQDEERLQYSALRQHMFNGTRRQRYDTAIQCVYTSVKQTKSTFQQHSVVETVQSGIMAERFLLAAWILSGWLILSLCLERQYHFVNQMMNWTEAQSYCRKQHTDLATIGNSEDLNLVFNSILSTGYNSDTWIGLYSKINWTWSDGLKRSNPEYRNWEKTDGDPDFISASQFCVCIGDSGGWWDYNCTAEFPFICNKGTPGVPEFVVVNQSMSWSNAQRYCKQNFIDLANIGNSTENQQVQRLVPTGYWAWTGLYRSENIYWSDQSSFTFSNWDRVSNLINSEVICGTTSTEREAKWKFLSCERRLPFVCQRVMERVVKRVVRLKLKASSSVNLNDPQLKTKLLQKLQEELQEKGQNPPPLKFIVQPDGKVFFKEDKKKTEL</sequence>
<evidence type="ECO:0000313" key="4">
    <source>
        <dbReference type="EMBL" id="MEQ2239897.1"/>
    </source>
</evidence>
<organism evidence="4 5">
    <name type="scientific">Ilyodon furcidens</name>
    <name type="common">goldbreast splitfin</name>
    <dbReference type="NCBI Taxonomy" id="33524"/>
    <lineage>
        <taxon>Eukaryota</taxon>
        <taxon>Metazoa</taxon>
        <taxon>Chordata</taxon>
        <taxon>Craniata</taxon>
        <taxon>Vertebrata</taxon>
        <taxon>Euteleostomi</taxon>
        <taxon>Actinopterygii</taxon>
        <taxon>Neopterygii</taxon>
        <taxon>Teleostei</taxon>
        <taxon>Neoteleostei</taxon>
        <taxon>Acanthomorphata</taxon>
        <taxon>Ovalentaria</taxon>
        <taxon>Atherinomorphae</taxon>
        <taxon>Cyprinodontiformes</taxon>
        <taxon>Goodeidae</taxon>
        <taxon>Ilyodon</taxon>
    </lineage>
</organism>
<dbReference type="SMART" id="SM00034">
    <property type="entry name" value="CLECT"/>
    <property type="match status" value="2"/>
</dbReference>
<dbReference type="Gene3D" id="3.10.100.10">
    <property type="entry name" value="Mannose-Binding Protein A, subunit A"/>
    <property type="match status" value="2"/>
</dbReference>
<dbReference type="InterPro" id="IPR001304">
    <property type="entry name" value="C-type_lectin-like"/>
</dbReference>
<comment type="caution">
    <text evidence="4">The sequence shown here is derived from an EMBL/GenBank/DDBJ whole genome shotgun (WGS) entry which is preliminary data.</text>
</comment>
<dbReference type="InterPro" id="IPR018378">
    <property type="entry name" value="C-type_lectin_CS"/>
</dbReference>
<feature type="domain" description="C-type lectin" evidence="3">
    <location>
        <begin position="262"/>
        <end position="368"/>
    </location>
</feature>
<dbReference type="Proteomes" id="UP001482620">
    <property type="component" value="Unassembled WGS sequence"/>
</dbReference>
<keyword evidence="1" id="KW-1015">Disulfide bond</keyword>
<feature type="transmembrane region" description="Helical" evidence="2">
    <location>
        <begin position="6"/>
        <end position="29"/>
    </location>
</feature>
<evidence type="ECO:0000313" key="5">
    <source>
        <dbReference type="Proteomes" id="UP001482620"/>
    </source>
</evidence>
<name>A0ABV0U3W5_9TELE</name>
<dbReference type="PANTHER" id="PTHR45784:SF3">
    <property type="entry name" value="C-TYPE LECTIN DOMAIN FAMILY 4 MEMBER K-LIKE-RELATED"/>
    <property type="match status" value="1"/>
</dbReference>
<dbReference type="EMBL" id="JAHRIQ010058570">
    <property type="protein sequence ID" value="MEQ2239897.1"/>
    <property type="molecule type" value="Genomic_DNA"/>
</dbReference>
<feature type="domain" description="C-type lectin" evidence="3">
    <location>
        <begin position="140"/>
        <end position="253"/>
    </location>
</feature>
<accession>A0ABV0U3W5</accession>
<keyword evidence="2" id="KW-0812">Transmembrane</keyword>
<dbReference type="InterPro" id="IPR016186">
    <property type="entry name" value="C-type_lectin-like/link_sf"/>
</dbReference>
<evidence type="ECO:0000256" key="2">
    <source>
        <dbReference type="SAM" id="Phobius"/>
    </source>
</evidence>
<keyword evidence="5" id="KW-1185">Reference proteome</keyword>
<reference evidence="4 5" key="1">
    <citation type="submission" date="2021-06" db="EMBL/GenBank/DDBJ databases">
        <authorList>
            <person name="Palmer J.M."/>
        </authorList>
    </citation>
    <scope>NUCLEOTIDE SEQUENCE [LARGE SCALE GENOMIC DNA]</scope>
    <source>
        <strain evidence="5">if_2019</strain>
        <tissue evidence="4">Muscle</tissue>
    </source>
</reference>
<dbReference type="PROSITE" id="PS50041">
    <property type="entry name" value="C_TYPE_LECTIN_2"/>
    <property type="match status" value="2"/>
</dbReference>
<dbReference type="Pfam" id="PF00059">
    <property type="entry name" value="Lectin_C"/>
    <property type="match status" value="2"/>
</dbReference>
<proteinExistence type="predicted"/>